<feature type="binding site" evidence="10">
    <location>
        <position position="59"/>
    </location>
    <ligand>
        <name>[4Fe-4S] cluster</name>
        <dbReference type="ChEBI" id="CHEBI:49883"/>
        <label>1</label>
    </ligand>
</feature>
<dbReference type="Pfam" id="PF12838">
    <property type="entry name" value="Fer4_7"/>
    <property type="match status" value="1"/>
</dbReference>
<keyword evidence="1 10" id="KW-0813">Transport</keyword>
<dbReference type="PANTHER" id="PTHR43560:SF1">
    <property type="entry name" value="ION-TRANSLOCATING OXIDOREDUCTASE COMPLEX SUBUNIT B"/>
    <property type="match status" value="1"/>
</dbReference>
<feature type="binding site" evidence="10">
    <location>
        <position position="140"/>
    </location>
    <ligand>
        <name>[4Fe-4S] cluster</name>
        <dbReference type="ChEBI" id="CHEBI:49883"/>
        <label>2</label>
    </ligand>
</feature>
<feature type="region of interest" description="Hydrophobic" evidence="10">
    <location>
        <begin position="1"/>
        <end position="28"/>
    </location>
</feature>
<dbReference type="Gene3D" id="3.30.70.20">
    <property type="match status" value="2"/>
</dbReference>
<evidence type="ECO:0000256" key="4">
    <source>
        <dbReference type="ARBA" id="ARBA00022737"/>
    </source>
</evidence>
<evidence type="ECO:0000256" key="7">
    <source>
        <dbReference type="ARBA" id="ARBA00023004"/>
    </source>
</evidence>
<keyword evidence="9 10" id="KW-0472">Membrane</keyword>
<comment type="similarity">
    <text evidence="10">Belongs to the 4Fe4S bacterial-type ferredoxin family. RnfB subfamily.</text>
</comment>
<feature type="domain" description="4Fe-4S" evidence="13">
    <location>
        <begin position="34"/>
        <end position="93"/>
    </location>
</feature>
<dbReference type="HAMAP" id="MF_00463">
    <property type="entry name" value="RsxB_RnfB"/>
    <property type="match status" value="1"/>
</dbReference>
<dbReference type="GO" id="GO:0046872">
    <property type="term" value="F:metal ion binding"/>
    <property type="evidence" value="ECO:0007669"/>
    <property type="project" value="UniProtKB-KW"/>
</dbReference>
<dbReference type="InterPro" id="IPR007202">
    <property type="entry name" value="4Fe-4S_dom"/>
</dbReference>
<evidence type="ECO:0000256" key="6">
    <source>
        <dbReference type="ARBA" id="ARBA00022982"/>
    </source>
</evidence>
<keyword evidence="10" id="KW-1003">Cell membrane</keyword>
<keyword evidence="5 10" id="KW-1278">Translocase</keyword>
<feature type="binding site" evidence="10">
    <location>
        <position position="183"/>
    </location>
    <ligand>
        <name>[4Fe-4S] cluster</name>
        <dbReference type="ChEBI" id="CHEBI:49883"/>
        <label>2</label>
    </ligand>
</feature>
<reference evidence="14" key="2">
    <citation type="journal article" date="2021" name="PeerJ">
        <title>Extensive microbial diversity within the chicken gut microbiome revealed by metagenomics and culture.</title>
        <authorList>
            <person name="Gilroy R."/>
            <person name="Ravi A."/>
            <person name="Getino M."/>
            <person name="Pursley I."/>
            <person name="Horton D.L."/>
            <person name="Alikhan N.F."/>
            <person name="Baker D."/>
            <person name="Gharbi K."/>
            <person name="Hall N."/>
            <person name="Watson M."/>
            <person name="Adriaenssens E.M."/>
            <person name="Foster-Nyarko E."/>
            <person name="Jarju S."/>
            <person name="Secka A."/>
            <person name="Antonio M."/>
            <person name="Oren A."/>
            <person name="Chaudhuri R.R."/>
            <person name="La Ragione R."/>
            <person name="Hildebrand F."/>
            <person name="Pallen M.J."/>
        </authorList>
    </citation>
    <scope>NUCLEOTIDE SEQUENCE</scope>
    <source>
        <strain evidence="14">ChiBcec7-5410</strain>
    </source>
</reference>
<dbReference type="NCBIfam" id="TIGR01944">
    <property type="entry name" value="rnfB"/>
    <property type="match status" value="1"/>
</dbReference>
<keyword evidence="6 10" id="KW-0249">Electron transport</keyword>
<evidence type="ECO:0000256" key="1">
    <source>
        <dbReference type="ARBA" id="ARBA00022448"/>
    </source>
</evidence>
<keyword evidence="2 10" id="KW-0004">4Fe-4S</keyword>
<keyword evidence="7 10" id="KW-0408">Iron</keyword>
<keyword evidence="4 10" id="KW-0677">Repeat</keyword>
<comment type="function">
    <text evidence="10">Part of a membrane-bound complex that couples electron transfer with translocation of ions across the membrane.</text>
</comment>
<feature type="binding site" evidence="10">
    <location>
        <position position="51"/>
    </location>
    <ligand>
        <name>[4Fe-4S] cluster</name>
        <dbReference type="ChEBI" id="CHEBI:49883"/>
        <label>1</label>
    </ligand>
</feature>
<dbReference type="Proteomes" id="UP000824160">
    <property type="component" value="Unassembled WGS sequence"/>
</dbReference>
<dbReference type="PROSITE" id="PS00198">
    <property type="entry name" value="4FE4S_FER_1"/>
    <property type="match status" value="2"/>
</dbReference>
<comment type="subcellular location">
    <subcellularLocation>
        <location evidence="10">Cell membrane</location>
    </subcellularLocation>
</comment>
<evidence type="ECO:0000256" key="9">
    <source>
        <dbReference type="ARBA" id="ARBA00023136"/>
    </source>
</evidence>
<dbReference type="InterPro" id="IPR017900">
    <property type="entry name" value="4Fe4S_Fe_S_CS"/>
</dbReference>
<feature type="binding site" evidence="10">
    <location>
        <position position="144"/>
    </location>
    <ligand>
        <name>[4Fe-4S] cluster</name>
        <dbReference type="ChEBI" id="CHEBI:49883"/>
        <label>2</label>
    </ligand>
</feature>
<evidence type="ECO:0000313" key="15">
    <source>
        <dbReference type="Proteomes" id="UP000824160"/>
    </source>
</evidence>
<feature type="domain" description="4Fe-4S ferredoxin-type" evidence="12">
    <location>
        <begin position="164"/>
        <end position="193"/>
    </location>
</feature>
<dbReference type="Pfam" id="PF25160">
    <property type="entry name" value="LdpA_Fe-S-bd"/>
    <property type="match status" value="1"/>
</dbReference>
<organism evidence="14 15">
    <name type="scientific">Candidatus Faecivivens stercoripullorum</name>
    <dbReference type="NCBI Taxonomy" id="2840805"/>
    <lineage>
        <taxon>Bacteria</taxon>
        <taxon>Bacillati</taxon>
        <taxon>Bacillota</taxon>
        <taxon>Clostridia</taxon>
        <taxon>Eubacteriales</taxon>
        <taxon>Oscillospiraceae</taxon>
        <taxon>Oscillospiraceae incertae sedis</taxon>
        <taxon>Candidatus Faecivivens</taxon>
    </lineage>
</organism>
<dbReference type="PROSITE" id="PS51379">
    <property type="entry name" value="4FE4S_FER_2"/>
    <property type="match status" value="3"/>
</dbReference>
<dbReference type="InterPro" id="IPR010207">
    <property type="entry name" value="Elect_transpt_cplx_RnfB/RsxB"/>
</dbReference>
<dbReference type="GO" id="GO:0051539">
    <property type="term" value="F:4 iron, 4 sulfur cluster binding"/>
    <property type="evidence" value="ECO:0007669"/>
    <property type="project" value="UniProtKB-UniRule"/>
</dbReference>
<keyword evidence="8 10" id="KW-0411">Iron-sulfur</keyword>
<feature type="binding site" evidence="10">
    <location>
        <position position="76"/>
    </location>
    <ligand>
        <name>[4Fe-4S] cluster</name>
        <dbReference type="ChEBI" id="CHEBI:49883"/>
        <label>1</label>
    </ligand>
</feature>
<feature type="binding site" evidence="10">
    <location>
        <position position="176"/>
    </location>
    <ligand>
        <name>[4Fe-4S] cluster</name>
        <dbReference type="ChEBI" id="CHEBI:49883"/>
        <label>3</label>
    </ligand>
</feature>
<dbReference type="PROSITE" id="PS51656">
    <property type="entry name" value="4FE4S"/>
    <property type="match status" value="1"/>
</dbReference>
<evidence type="ECO:0000256" key="5">
    <source>
        <dbReference type="ARBA" id="ARBA00022967"/>
    </source>
</evidence>
<comment type="caution">
    <text evidence="10">Lacks conserved residue(s) required for the propagation of feature annotation.</text>
</comment>
<feature type="binding site" evidence="10">
    <location>
        <position position="54"/>
    </location>
    <ligand>
        <name>[4Fe-4S] cluster</name>
        <dbReference type="ChEBI" id="CHEBI:49883"/>
        <label>1</label>
    </ligand>
</feature>
<protein>
    <recommendedName>
        <fullName evidence="10">Ion-translocating oxidoreductase complex subunit B</fullName>
        <ecNumber evidence="10">7.-.-.-</ecNumber>
    </recommendedName>
    <alternativeName>
        <fullName evidence="10">Rnf electron transport complex subunit B</fullName>
    </alternativeName>
</protein>
<feature type="binding site" evidence="10">
    <location>
        <position position="179"/>
    </location>
    <ligand>
        <name>[4Fe-4S] cluster</name>
        <dbReference type="ChEBI" id="CHEBI:49883"/>
        <label>3</label>
    </ligand>
</feature>
<feature type="domain" description="4Fe-4S ferredoxin-type" evidence="12">
    <location>
        <begin position="240"/>
        <end position="265"/>
    </location>
</feature>
<reference evidence="14" key="1">
    <citation type="submission" date="2020-10" db="EMBL/GenBank/DDBJ databases">
        <authorList>
            <person name="Gilroy R."/>
        </authorList>
    </citation>
    <scope>NUCLEOTIDE SEQUENCE</scope>
    <source>
        <strain evidence="14">ChiBcec7-5410</strain>
    </source>
</reference>
<dbReference type="GO" id="GO:0009055">
    <property type="term" value="F:electron transfer activity"/>
    <property type="evidence" value="ECO:0007669"/>
    <property type="project" value="InterPro"/>
</dbReference>
<keyword evidence="11" id="KW-1133">Transmembrane helix</keyword>
<feature type="binding site" evidence="10">
    <location>
        <position position="173"/>
    </location>
    <ligand>
        <name>[4Fe-4S] cluster</name>
        <dbReference type="ChEBI" id="CHEBI:49883"/>
        <label>3</label>
    </ligand>
</feature>
<dbReference type="EC" id="7.-.-.-" evidence="10"/>
<dbReference type="InterPro" id="IPR050395">
    <property type="entry name" value="4Fe4S_Ferredoxin_RnfB"/>
</dbReference>
<dbReference type="Pfam" id="PF04060">
    <property type="entry name" value="FeS"/>
    <property type="match status" value="1"/>
</dbReference>
<gene>
    <name evidence="10" type="primary">rnfB</name>
    <name evidence="14" type="ORF">IAC43_01485</name>
</gene>
<evidence type="ECO:0000256" key="8">
    <source>
        <dbReference type="ARBA" id="ARBA00023014"/>
    </source>
</evidence>
<dbReference type="AlphaFoldDB" id="A0A9D1H552"/>
<dbReference type="InterPro" id="IPR017896">
    <property type="entry name" value="4Fe4S_Fe-S-bd"/>
</dbReference>
<feature type="binding site" evidence="10">
    <location>
        <position position="150"/>
    </location>
    <ligand>
        <name>[4Fe-4S] cluster</name>
        <dbReference type="ChEBI" id="CHEBI:49883"/>
        <label>2</label>
    </ligand>
</feature>
<keyword evidence="11" id="KW-0812">Transmembrane</keyword>
<evidence type="ECO:0000256" key="10">
    <source>
        <dbReference type="HAMAP-Rule" id="MF_00463"/>
    </source>
</evidence>
<evidence type="ECO:0000313" key="14">
    <source>
        <dbReference type="EMBL" id="HIT93833.1"/>
    </source>
</evidence>
<evidence type="ECO:0000259" key="12">
    <source>
        <dbReference type="PROSITE" id="PS51379"/>
    </source>
</evidence>
<dbReference type="EMBL" id="DVLW01000038">
    <property type="protein sequence ID" value="HIT93833.1"/>
    <property type="molecule type" value="Genomic_DNA"/>
</dbReference>
<feature type="binding site" evidence="10">
    <location>
        <position position="154"/>
    </location>
    <ligand>
        <name>[4Fe-4S] cluster</name>
        <dbReference type="ChEBI" id="CHEBI:49883"/>
        <label>3</label>
    </ligand>
</feature>
<accession>A0A9D1H552</accession>
<feature type="domain" description="4Fe-4S ferredoxin-type" evidence="12">
    <location>
        <begin position="207"/>
        <end position="238"/>
    </location>
</feature>
<evidence type="ECO:0000256" key="3">
    <source>
        <dbReference type="ARBA" id="ARBA00022723"/>
    </source>
</evidence>
<name>A0A9D1H552_9FIRM</name>
<dbReference type="CDD" id="cd10549">
    <property type="entry name" value="MtMvhB_like"/>
    <property type="match status" value="1"/>
</dbReference>
<sequence>MNVTAIITATLVIALIGLVIGLLLGLAGKIFHVPTDEKITQVRECLPGNNCGGCGYAGCDALAEAIVKGEAKPSSCPVGGAESARKISEAMGLPVEDFVRKVAFVKCSGSCDKTKFIYNYQGAVSCYQISLAPGRGAKACAYGCLGEGSCAQACPFDAIQVVNGRAVVSKEDCRACGKCVSVCPHNLIELVPYDAHYIVRCFSQEKGKKVRDMCDAGCIGCGICQKNCPTGAITLTNNIAHIDQSLCTGCGKCAEKCPAKVIIKQ</sequence>
<keyword evidence="3 10" id="KW-0479">Metal-binding</keyword>
<dbReference type="GO" id="GO:0022900">
    <property type="term" value="P:electron transport chain"/>
    <property type="evidence" value="ECO:0007669"/>
    <property type="project" value="UniProtKB-UniRule"/>
</dbReference>
<dbReference type="InterPro" id="IPR057431">
    <property type="entry name" value="LdpA_Fe-S-bd"/>
</dbReference>
<evidence type="ECO:0000256" key="11">
    <source>
        <dbReference type="SAM" id="Phobius"/>
    </source>
</evidence>
<proteinExistence type="inferred from homology"/>
<dbReference type="SUPFAM" id="SSF54862">
    <property type="entry name" value="4Fe-4S ferredoxins"/>
    <property type="match status" value="1"/>
</dbReference>
<evidence type="ECO:0000259" key="13">
    <source>
        <dbReference type="PROSITE" id="PS51656"/>
    </source>
</evidence>
<dbReference type="GO" id="GO:0005886">
    <property type="term" value="C:plasma membrane"/>
    <property type="evidence" value="ECO:0007669"/>
    <property type="project" value="UniProtKB-SubCell"/>
</dbReference>
<comment type="cofactor">
    <cofactor evidence="10">
        <name>[4Fe-4S] cluster</name>
        <dbReference type="ChEBI" id="CHEBI:49883"/>
    </cofactor>
    <text evidence="10">Binds 3 [4Fe-4S] clusters.</text>
</comment>
<feature type="transmembrane region" description="Helical" evidence="11">
    <location>
        <begin position="6"/>
        <end position="28"/>
    </location>
</feature>
<dbReference type="Gene3D" id="1.10.15.40">
    <property type="entry name" value="Electron transport complex subunit B, putative Fe-S cluster"/>
    <property type="match status" value="1"/>
</dbReference>
<comment type="caution">
    <text evidence="14">The sequence shown here is derived from an EMBL/GenBank/DDBJ whole genome shotgun (WGS) entry which is preliminary data.</text>
</comment>
<comment type="subunit">
    <text evidence="10">The complex is composed of six subunits: RnfA, RnfB, RnfC, RnfD, RnfE and RnfG.</text>
</comment>
<evidence type="ECO:0000256" key="2">
    <source>
        <dbReference type="ARBA" id="ARBA00022485"/>
    </source>
</evidence>
<dbReference type="PANTHER" id="PTHR43560">
    <property type="entry name" value="ION-TRANSLOCATING OXIDOREDUCTASE COMPLEX SUBUNIT B"/>
    <property type="match status" value="1"/>
</dbReference>